<feature type="compositionally biased region" description="Polar residues" evidence="5">
    <location>
        <begin position="713"/>
        <end position="728"/>
    </location>
</feature>
<dbReference type="Pfam" id="PF02902">
    <property type="entry name" value="Peptidase_C48"/>
    <property type="match status" value="1"/>
</dbReference>
<name>A0AAN6EM71_EXODE</name>
<keyword evidence="4" id="KW-0788">Thiol protease</keyword>
<feature type="compositionally biased region" description="Polar residues" evidence="5">
    <location>
        <begin position="396"/>
        <end position="418"/>
    </location>
</feature>
<dbReference type="PROSITE" id="PS50600">
    <property type="entry name" value="ULP_PROTEASE"/>
    <property type="match status" value="1"/>
</dbReference>
<feature type="domain" description="Ubiquitin-like protease family profile" evidence="6">
    <location>
        <begin position="819"/>
        <end position="993"/>
    </location>
</feature>
<evidence type="ECO:0000259" key="6">
    <source>
        <dbReference type="PROSITE" id="PS50600"/>
    </source>
</evidence>
<accession>A0AAN6EM71</accession>
<proteinExistence type="inferred from homology"/>
<dbReference type="GO" id="GO:0016929">
    <property type="term" value="F:deSUMOylase activity"/>
    <property type="evidence" value="ECO:0007669"/>
    <property type="project" value="TreeGrafter"/>
</dbReference>
<dbReference type="AlphaFoldDB" id="A0AAN6EM71"/>
<feature type="compositionally biased region" description="Low complexity" evidence="5">
    <location>
        <begin position="223"/>
        <end position="236"/>
    </location>
</feature>
<feature type="compositionally biased region" description="Basic and acidic residues" evidence="5">
    <location>
        <begin position="312"/>
        <end position="329"/>
    </location>
</feature>
<evidence type="ECO:0000256" key="3">
    <source>
        <dbReference type="ARBA" id="ARBA00022801"/>
    </source>
</evidence>
<keyword evidence="3" id="KW-0378">Hydrolase</keyword>
<reference evidence="7" key="1">
    <citation type="submission" date="2023-01" db="EMBL/GenBank/DDBJ databases">
        <title>Exophiala dermititidis isolated from Cystic Fibrosis Patient.</title>
        <authorList>
            <person name="Kurbessoian T."/>
            <person name="Crocker A."/>
            <person name="Murante D."/>
            <person name="Hogan D.A."/>
            <person name="Stajich J.E."/>
        </authorList>
    </citation>
    <scope>NUCLEOTIDE SEQUENCE</scope>
    <source>
        <strain evidence="7">Ex8</strain>
    </source>
</reference>
<feature type="region of interest" description="Disordered" evidence="5">
    <location>
        <begin position="290"/>
        <end position="418"/>
    </location>
</feature>
<feature type="compositionally biased region" description="Polar residues" evidence="5">
    <location>
        <begin position="354"/>
        <end position="374"/>
    </location>
</feature>
<dbReference type="GO" id="GO:0006508">
    <property type="term" value="P:proteolysis"/>
    <property type="evidence" value="ECO:0007669"/>
    <property type="project" value="UniProtKB-KW"/>
</dbReference>
<dbReference type="GO" id="GO:0016926">
    <property type="term" value="P:protein desumoylation"/>
    <property type="evidence" value="ECO:0007669"/>
    <property type="project" value="TreeGrafter"/>
</dbReference>
<evidence type="ECO:0000313" key="7">
    <source>
        <dbReference type="EMBL" id="KAJ8987753.1"/>
    </source>
</evidence>
<comment type="caution">
    <text evidence="7">The sequence shown here is derived from an EMBL/GenBank/DDBJ whole genome shotgun (WGS) entry which is preliminary data.</text>
</comment>
<sequence length="1028" mass="111688">MADHSFSMDWSPPTPEPVHNPYQGDYVPGGWPVAPPTPPPQTAGVFAKRPAPDGGILPAAKRVCRGLFSLGFAATSLVSKYTISATCTVAAVPAYYVVRQVQQRQHEQRNQRPRRQRAPDPSLTESPWHRAVAGVRDAGLWEMQPSHEEPWSPRPVPVAAPPQMTPNEPLRTPLPSSHQYLSEFPSGILPFQQAVWQVGGTGGTMRQPRRRVTSRPRRRYQTAPAVHPVPHLSPPSVEQETTPIQQRIPEPTTPPAEFPQLQSPYPELPPLGPNLPTPTKQVAQEVVTTPGYESDSAASTATVKRSLRSNKRRIEEQGSRELAEADGHSTAKRLQRDGPSVESPKTPTPVIVVQGTSPTATAEAQTTPVDTSLLSPPRVRNRKVSTPISRQKKTQNPKTPEAQITPNAAKTPGSDISSTCDFSPELSLLERQAKIASNTDKTPESDISSTCDVSPELTLLEKLSRALKSPSPVESDISSTWNGSPPDVSQDARTFAMILAGGGPPNSVAQTGTEVAAAEGSKGDQPVDAAPEAYPEHVDTEAFVQSPVPGAFPVEEEPQRNLPHENEAFPDVNQSPTPRTQDANTSEDPNGTQDANSDESMNGTQAANTPTSPERTQDAISPLHVAGTQAANIDPSLERTQDATPRQMNSTQAAIHDISPAQMDTSSVDASPETEHESPAQSTQDAAEATPIITPAEPKTPDRRITRSAAHTKVSTPVTGQNTSQTAATVDESGKSVKTPDKKLAKLTLEEQEQQEQEPFVPEVPTPKASPHSEEKHHRVTRGESKRLQAIEEAQKYGITPLSEEWEKKVQEALRHGHKSFKPSDLTRVVPLGSSRGTQNWLNDEVINGYLKLVVEHGLKNDRPTQSASHAALASFFYNNLETKGYQSVRRWAGRAKVGGKNLLDADNVFIPINKGAHWTLCVVSGRNRTVTHYNSLGGSGRQYIETIKGWLKLELGASYKEEEWTFNLSGQSPTQQNMDDCGVFTVTTARQIMLGLTPMSYGPEVIQIQRKRIVAELVNGALLKSGE</sequence>
<dbReference type="Proteomes" id="UP001161757">
    <property type="component" value="Unassembled WGS sequence"/>
</dbReference>
<evidence type="ECO:0000256" key="1">
    <source>
        <dbReference type="ARBA" id="ARBA00005234"/>
    </source>
</evidence>
<keyword evidence="2" id="KW-0645">Protease</keyword>
<dbReference type="GO" id="GO:0005634">
    <property type="term" value="C:nucleus"/>
    <property type="evidence" value="ECO:0007669"/>
    <property type="project" value="TreeGrafter"/>
</dbReference>
<evidence type="ECO:0000256" key="2">
    <source>
        <dbReference type="ARBA" id="ARBA00022670"/>
    </source>
</evidence>
<comment type="similarity">
    <text evidence="1">Belongs to the peptidase C48 family.</text>
</comment>
<feature type="compositionally biased region" description="Basic residues" evidence="5">
    <location>
        <begin position="207"/>
        <end position="220"/>
    </location>
</feature>
<organism evidence="7 8">
    <name type="scientific">Exophiala dermatitidis</name>
    <name type="common">Black yeast-like fungus</name>
    <name type="synonym">Wangiella dermatitidis</name>
    <dbReference type="NCBI Taxonomy" id="5970"/>
    <lineage>
        <taxon>Eukaryota</taxon>
        <taxon>Fungi</taxon>
        <taxon>Dikarya</taxon>
        <taxon>Ascomycota</taxon>
        <taxon>Pezizomycotina</taxon>
        <taxon>Eurotiomycetes</taxon>
        <taxon>Chaetothyriomycetidae</taxon>
        <taxon>Chaetothyriales</taxon>
        <taxon>Herpotrichiellaceae</taxon>
        <taxon>Exophiala</taxon>
    </lineage>
</organism>
<dbReference type="InterPro" id="IPR038765">
    <property type="entry name" value="Papain-like_cys_pep_sf"/>
</dbReference>
<dbReference type="PANTHER" id="PTHR12606:SF141">
    <property type="entry name" value="GH15225P-RELATED"/>
    <property type="match status" value="1"/>
</dbReference>
<feature type="compositionally biased region" description="Polar residues" evidence="5">
    <location>
        <begin position="572"/>
        <end position="614"/>
    </location>
</feature>
<feature type="compositionally biased region" description="Basic and acidic residues" evidence="5">
    <location>
        <begin position="732"/>
        <end position="744"/>
    </location>
</feature>
<feature type="compositionally biased region" description="Polar residues" evidence="5">
    <location>
        <begin position="642"/>
        <end position="653"/>
    </location>
</feature>
<feature type="region of interest" description="Disordered" evidence="5">
    <location>
        <begin position="199"/>
        <end position="278"/>
    </location>
</feature>
<dbReference type="InterPro" id="IPR003653">
    <property type="entry name" value="Peptidase_C48_C"/>
</dbReference>
<dbReference type="PANTHER" id="PTHR12606">
    <property type="entry name" value="SENTRIN/SUMO-SPECIFIC PROTEASE"/>
    <property type="match status" value="1"/>
</dbReference>
<gene>
    <name evidence="7" type="ORF">HRR80_008113</name>
</gene>
<dbReference type="SUPFAM" id="SSF54001">
    <property type="entry name" value="Cysteine proteinases"/>
    <property type="match status" value="1"/>
</dbReference>
<feature type="region of interest" description="Disordered" evidence="5">
    <location>
        <begin position="104"/>
        <end position="129"/>
    </location>
</feature>
<protein>
    <recommendedName>
        <fullName evidence="6">Ubiquitin-like protease family profile domain-containing protein</fullName>
    </recommendedName>
</protein>
<feature type="compositionally biased region" description="Basic and acidic residues" evidence="5">
    <location>
        <begin position="771"/>
        <end position="785"/>
    </location>
</feature>
<feature type="compositionally biased region" description="Basic and acidic residues" evidence="5">
    <location>
        <begin position="557"/>
        <end position="567"/>
    </location>
</feature>
<dbReference type="EMBL" id="JAJGCB010000022">
    <property type="protein sequence ID" value="KAJ8987753.1"/>
    <property type="molecule type" value="Genomic_DNA"/>
</dbReference>
<dbReference type="Gene3D" id="3.40.395.10">
    <property type="entry name" value="Adenoviral Proteinase, Chain A"/>
    <property type="match status" value="1"/>
</dbReference>
<feature type="region of interest" description="Disordered" evidence="5">
    <location>
        <begin position="1"/>
        <end position="23"/>
    </location>
</feature>
<evidence type="ECO:0000313" key="8">
    <source>
        <dbReference type="Proteomes" id="UP001161757"/>
    </source>
</evidence>
<evidence type="ECO:0000256" key="5">
    <source>
        <dbReference type="SAM" id="MobiDB-lite"/>
    </source>
</evidence>
<feature type="region of interest" description="Disordered" evidence="5">
    <location>
        <begin position="468"/>
        <end position="785"/>
    </location>
</feature>
<evidence type="ECO:0000256" key="4">
    <source>
        <dbReference type="ARBA" id="ARBA00022807"/>
    </source>
</evidence>
<feature type="compositionally biased region" description="Pro residues" evidence="5">
    <location>
        <begin position="266"/>
        <end position="276"/>
    </location>
</feature>